<dbReference type="VEuPathDB" id="FungiDB:MYCFIDRAFT_212110"/>
<organism evidence="1 2">
    <name type="scientific">Pseudocercospora fijiensis (strain CIRAD86)</name>
    <name type="common">Black leaf streak disease fungus</name>
    <name type="synonym">Mycosphaerella fijiensis</name>
    <dbReference type="NCBI Taxonomy" id="383855"/>
    <lineage>
        <taxon>Eukaryota</taxon>
        <taxon>Fungi</taxon>
        <taxon>Dikarya</taxon>
        <taxon>Ascomycota</taxon>
        <taxon>Pezizomycotina</taxon>
        <taxon>Dothideomycetes</taxon>
        <taxon>Dothideomycetidae</taxon>
        <taxon>Mycosphaerellales</taxon>
        <taxon>Mycosphaerellaceae</taxon>
        <taxon>Pseudocercospora</taxon>
    </lineage>
</organism>
<dbReference type="HOGENOM" id="CLU_1384709_0_0_1"/>
<evidence type="ECO:0000313" key="1">
    <source>
        <dbReference type="EMBL" id="EME79009.1"/>
    </source>
</evidence>
<gene>
    <name evidence="1" type="ORF">MYCFIDRAFT_212110</name>
</gene>
<name>M2ZIR6_PSEFD</name>
<reference evidence="1 2" key="1">
    <citation type="journal article" date="2012" name="PLoS Pathog.">
        <title>Diverse lifestyles and strategies of plant pathogenesis encoded in the genomes of eighteen Dothideomycetes fungi.</title>
        <authorList>
            <person name="Ohm R.A."/>
            <person name="Feau N."/>
            <person name="Henrissat B."/>
            <person name="Schoch C.L."/>
            <person name="Horwitz B.A."/>
            <person name="Barry K.W."/>
            <person name="Condon B.J."/>
            <person name="Copeland A.C."/>
            <person name="Dhillon B."/>
            <person name="Glaser F."/>
            <person name="Hesse C.N."/>
            <person name="Kosti I."/>
            <person name="LaButti K."/>
            <person name="Lindquist E.A."/>
            <person name="Lucas S."/>
            <person name="Salamov A.A."/>
            <person name="Bradshaw R.E."/>
            <person name="Ciuffetti L."/>
            <person name="Hamelin R.C."/>
            <person name="Kema G.H.J."/>
            <person name="Lawrence C."/>
            <person name="Scott J.A."/>
            <person name="Spatafora J.W."/>
            <person name="Turgeon B.G."/>
            <person name="de Wit P.J.G.M."/>
            <person name="Zhong S."/>
            <person name="Goodwin S.B."/>
            <person name="Grigoriev I.V."/>
        </authorList>
    </citation>
    <scope>NUCLEOTIDE SEQUENCE [LARGE SCALE GENOMIC DNA]</scope>
    <source>
        <strain evidence="1 2">CIRAD86</strain>
    </source>
</reference>
<protein>
    <submittedName>
        <fullName evidence="1">Uncharacterized protein</fullName>
    </submittedName>
</protein>
<dbReference type="KEGG" id="pfj:MYCFIDRAFT_212110"/>
<dbReference type="GeneID" id="19337615"/>
<dbReference type="EMBL" id="KB446562">
    <property type="protein sequence ID" value="EME79009.1"/>
    <property type="molecule type" value="Genomic_DNA"/>
</dbReference>
<sequence length="197" mass="21472">MHLVGPSIPSAVECGLMHERSLGTAVNRVLSATTELRSFHYALDMRYQHTQCPSSTPTTAVDQQFMCFGPQWVPARSKASRADPAGPRMARAGSSPWGHPFQACAMPCGLPFGCLSFKWAVVVWRGNHSNKEVLSYTITSLNTAVWKGTGLTPFTPTAACCSQRCHVSLVIDNHNAKRNTHTHTLAATADKQKPHTL</sequence>
<dbReference type="RefSeq" id="XP_007929845.1">
    <property type="nucleotide sequence ID" value="XM_007931654.1"/>
</dbReference>
<accession>M2ZIR6</accession>
<dbReference type="AlphaFoldDB" id="M2ZIR6"/>
<keyword evidence="2" id="KW-1185">Reference proteome</keyword>
<evidence type="ECO:0000313" key="2">
    <source>
        <dbReference type="Proteomes" id="UP000016932"/>
    </source>
</evidence>
<dbReference type="Proteomes" id="UP000016932">
    <property type="component" value="Unassembled WGS sequence"/>
</dbReference>
<proteinExistence type="predicted"/>